<dbReference type="GO" id="GO:0005886">
    <property type="term" value="C:plasma membrane"/>
    <property type="evidence" value="ECO:0007669"/>
    <property type="project" value="UniProtKB-SubCell"/>
</dbReference>
<evidence type="ECO:0000256" key="16">
    <source>
        <dbReference type="ARBA" id="ARBA00022843"/>
    </source>
</evidence>
<proteinExistence type="inferred from homology"/>
<evidence type="ECO:0000256" key="2">
    <source>
        <dbReference type="ARBA" id="ARBA00004123"/>
    </source>
</evidence>
<dbReference type="PROSITE" id="PS50235">
    <property type="entry name" value="USP_3"/>
    <property type="match status" value="1"/>
</dbReference>
<dbReference type="PROSITE" id="PS00972">
    <property type="entry name" value="USP_1"/>
    <property type="match status" value="1"/>
</dbReference>
<comment type="similarity">
    <text evidence="6">Belongs to the peptidase C19 family.</text>
</comment>
<dbReference type="PROSITE" id="PS00973">
    <property type="entry name" value="USP_2"/>
    <property type="match status" value="1"/>
</dbReference>
<evidence type="ECO:0000256" key="5">
    <source>
        <dbReference type="ARBA" id="ARBA00004496"/>
    </source>
</evidence>
<evidence type="ECO:0000256" key="8">
    <source>
        <dbReference type="ARBA" id="ARBA00022475"/>
    </source>
</evidence>
<keyword evidence="20" id="KW-0131">Cell cycle</keyword>
<dbReference type="InterPro" id="IPR036873">
    <property type="entry name" value="Rhodanese-like_dom_sf"/>
</dbReference>
<keyword evidence="11" id="KW-0645">Protease</keyword>
<evidence type="ECO:0000256" key="26">
    <source>
        <dbReference type="ARBA" id="ARBA00082456"/>
    </source>
</evidence>
<dbReference type="InterPro" id="IPR015063">
    <property type="entry name" value="USP8_dimer"/>
</dbReference>
<sequence>MPAVASVPKELYLSSSLKDLNKKTEVKPEKISTRKYVSFASFTESYINFYALKIFKTAEECRLDRDEERAYVLYMKYVTVYNLIKKRPDFKQQQDYFHSILGLANIKKAIEEAERLSESLKLRYEEAEVRKKLEEKDRQEEEQLQKQKRQEAGREDSGTSPKSSLENVMDSRDKTQKINGEKSEKNETTEKGTVTAKELYTMMMDENISLIIMDARRMQDYQDSHISNSLSVPEEAISPGVTASWIEAKLPDDSKDTWKKRGNVEYVVLLDWFSSTKDLQLGTTLRSLKDALFKWESKTVLRNEPLILEGGYENWLLCYPQYTTNAKVTPPPRGKNEEVSISLDFTYPSLEESVPSKPTAQMPPPSVEVNESIELINDQDERMVPQNISAPVEPIAASNSDVLPIIQPVPVTKNVPQIDRTKKPVKLPEEHRIKSENKDHEQQSPQDGKVVPDRSTKPVFPPPTAMLTDEEKARIHAETALLMEKNRQEKELRERQQEEQKEKLRREEQEQKARKKQEAEENEITEKQQKAKEEMEKRESEQAKKEDKETSAKRGREITGVKRQSKSEHETTDAKKSAEDRGKRCATPELPKKAVGDVPQASVAGDSNSGKAREPLTRARSEEMGRIVPGLPSGWAKFLDPITGTFRYYHSPTNTVHMYPPEMAPSSAPPSTPPTHKRSYSSPDITQAIQEEEKRKPTVTPTVNRENKPTCYPKAEITRLSASQIRNLNPVFGGSGPALTGLRNLGNTCYMNSILQCLCNAPHLADYFNRNCYQDDINRSNLLGHKGEVAEEFGIIMKALWTGQYRYISPKDFKVTIGKINDQFAGYSQQDSQELLLFLMDGLHEDLNKKRQKEENNDHLDDFKAAEHAWQKHKQLNESIIVALFQGQFKSTVQCLTCHKKSRTFEAFMYLSLPLASTSKCTLQDCLRLFSKEEKLTDNNRFYCSHCRTRRDSLKKIEIWKLPPVLLVHLKRFSYDGRWKQKLQSSVDFPLENLDLSQYVIGPKNNLKKYNLFSVSNHYGGLDGGHYTAYCKNAARQRWFKFDDHEVSDISVSSVKSSAAYILFYTSLGPRATDVAT</sequence>
<evidence type="ECO:0000256" key="27">
    <source>
        <dbReference type="SAM" id="MobiDB-lite"/>
    </source>
</evidence>
<evidence type="ECO:0000256" key="22">
    <source>
        <dbReference type="ARBA" id="ARBA00070641"/>
    </source>
</evidence>
<keyword evidence="16" id="KW-0832">Ubl conjugation</keyword>
<dbReference type="SUPFAM" id="SSF54001">
    <property type="entry name" value="Cysteine proteinases"/>
    <property type="match status" value="1"/>
</dbReference>
<protein>
    <recommendedName>
        <fullName evidence="22">Ubiquitin carboxyl-terminal hydrolase 8</fullName>
        <ecNumber evidence="7">3.4.19.12</ecNumber>
    </recommendedName>
    <alternativeName>
        <fullName evidence="24">Deubiquitinating enzyme 8</fullName>
    </alternativeName>
    <alternativeName>
        <fullName evidence="26">Ubiquitin isopeptidase Y</fullName>
    </alternativeName>
    <alternativeName>
        <fullName evidence="23">Ubiquitin thioesterase 8</fullName>
    </alternativeName>
    <alternativeName>
        <fullName evidence="25">Ubiquitin-specific-processing protease 8</fullName>
    </alternativeName>
</protein>
<evidence type="ECO:0000256" key="20">
    <source>
        <dbReference type="ARBA" id="ARBA00023306"/>
    </source>
</evidence>
<reference evidence="30" key="1">
    <citation type="submission" date="2019-03" db="UniProtKB">
        <authorList>
            <consortium name="Ensembl"/>
        </authorList>
    </citation>
    <scope>IDENTIFICATION</scope>
</reference>
<keyword evidence="17" id="KW-0729">SH3-binding</keyword>
<dbReference type="GeneTree" id="ENSGT00940000157542"/>
<dbReference type="CDD" id="cd22265">
    <property type="entry name" value="UDM1_RNF168"/>
    <property type="match status" value="1"/>
</dbReference>
<dbReference type="FunFam" id="3.40.250.10:FF:000017">
    <property type="entry name" value="ubiquitin carboxyl-terminal hydrolase 8"/>
    <property type="match status" value="1"/>
</dbReference>
<keyword evidence="9" id="KW-0963">Cytoplasm</keyword>
<keyword evidence="10" id="KW-0597">Phosphoprotein</keyword>
<evidence type="ECO:0000259" key="29">
    <source>
        <dbReference type="PROSITE" id="PS50235"/>
    </source>
</evidence>
<evidence type="ECO:0000256" key="7">
    <source>
        <dbReference type="ARBA" id="ARBA00012759"/>
    </source>
</evidence>
<evidence type="ECO:0000256" key="21">
    <source>
        <dbReference type="ARBA" id="ARBA00063318"/>
    </source>
</evidence>
<keyword evidence="13" id="KW-0833">Ubl conjugation pathway</keyword>
<evidence type="ECO:0000256" key="18">
    <source>
        <dbReference type="ARBA" id="ARBA00023136"/>
    </source>
</evidence>
<evidence type="ECO:0000256" key="4">
    <source>
        <dbReference type="ARBA" id="ARBA00004481"/>
    </source>
</evidence>
<dbReference type="Pfam" id="PF08969">
    <property type="entry name" value="USP8_dimer"/>
    <property type="match status" value="1"/>
</dbReference>
<keyword evidence="14" id="KW-0378">Hydrolase</keyword>
<feature type="domain" description="USP" evidence="29">
    <location>
        <begin position="740"/>
        <end position="1068"/>
    </location>
</feature>
<keyword evidence="8" id="KW-1003">Cell membrane</keyword>
<dbReference type="GO" id="GO:0005634">
    <property type="term" value="C:nucleus"/>
    <property type="evidence" value="ECO:0007669"/>
    <property type="project" value="UniProtKB-SubCell"/>
</dbReference>
<feature type="region of interest" description="Disordered" evidence="27">
    <location>
        <begin position="415"/>
        <end position="470"/>
    </location>
</feature>
<dbReference type="Pfam" id="PF00443">
    <property type="entry name" value="UCH"/>
    <property type="match status" value="1"/>
</dbReference>
<comment type="subunit">
    <text evidence="21">Forms a ternary complex with RNF128 and OTUB1. Interacts (via C-terminal UCH catalytic domain) with OTUB1 isoform 1. Interacts with STAM2 (via SH3 domain). Interacts with DNAJB3, EGFR, EPS15, RASGRF1, RNF41, YWHAE, YWHAG and YWHAZ. Interacts with NBR1, RASGRF1, RNF41 and IST1. Associates with the ESCRT-0 complex and with microtubules. Interacts with BIRC6/bruce and KIF23/MKLP1.</text>
</comment>
<feature type="compositionally biased region" description="Basic and acidic residues" evidence="27">
    <location>
        <begin position="611"/>
        <end position="620"/>
    </location>
</feature>
<organism evidence="30">
    <name type="scientific">Ursus maritimus</name>
    <name type="common">Polar bear</name>
    <name type="synonym">Thalarctos maritimus</name>
    <dbReference type="NCBI Taxonomy" id="29073"/>
    <lineage>
        <taxon>Eukaryota</taxon>
        <taxon>Metazoa</taxon>
        <taxon>Chordata</taxon>
        <taxon>Craniata</taxon>
        <taxon>Vertebrata</taxon>
        <taxon>Euteleostomi</taxon>
        <taxon>Mammalia</taxon>
        <taxon>Eutheria</taxon>
        <taxon>Laurasiatheria</taxon>
        <taxon>Carnivora</taxon>
        <taxon>Caniformia</taxon>
        <taxon>Ursidae</taxon>
        <taxon>Ursus</taxon>
    </lineage>
</organism>
<feature type="compositionally biased region" description="Basic and acidic residues" evidence="27">
    <location>
        <begin position="169"/>
        <end position="190"/>
    </location>
</feature>
<dbReference type="GO" id="GO:0030496">
    <property type="term" value="C:midbody"/>
    <property type="evidence" value="ECO:0007669"/>
    <property type="project" value="UniProtKB-ARBA"/>
</dbReference>
<dbReference type="EC" id="3.4.19.12" evidence="7"/>
<name>A0A452UIA3_URSMA</name>
<feature type="region of interest" description="Disordered" evidence="27">
    <location>
        <begin position="484"/>
        <end position="620"/>
    </location>
</feature>
<dbReference type="PANTHER" id="PTHR21646">
    <property type="entry name" value="UBIQUITIN CARBOXYL-TERMINAL HYDROLASE"/>
    <property type="match status" value="1"/>
</dbReference>
<feature type="compositionally biased region" description="Basic and acidic residues" evidence="27">
    <location>
        <begin position="484"/>
        <end position="583"/>
    </location>
</feature>
<dbReference type="InterPro" id="IPR001394">
    <property type="entry name" value="Peptidase_C19_UCH"/>
</dbReference>
<feature type="domain" description="Rhodanese" evidence="28">
    <location>
        <begin position="206"/>
        <end position="324"/>
    </location>
</feature>
<dbReference type="Pfam" id="PF00581">
    <property type="entry name" value="Rhodanese"/>
    <property type="match status" value="1"/>
</dbReference>
<dbReference type="Gene3D" id="1.20.58.80">
    <property type="entry name" value="Phosphotransferase system, lactose/cellobiose-type IIA subunit"/>
    <property type="match status" value="1"/>
</dbReference>
<gene>
    <name evidence="30" type="primary">USP8</name>
</gene>
<evidence type="ECO:0000256" key="19">
    <source>
        <dbReference type="ARBA" id="ARBA00023242"/>
    </source>
</evidence>
<dbReference type="GO" id="GO:0006508">
    <property type="term" value="P:proteolysis"/>
    <property type="evidence" value="ECO:0007669"/>
    <property type="project" value="UniProtKB-KW"/>
</dbReference>
<evidence type="ECO:0000256" key="3">
    <source>
        <dbReference type="ARBA" id="ARBA00004202"/>
    </source>
</evidence>
<dbReference type="Gene3D" id="3.40.250.10">
    <property type="entry name" value="Rhodanese-like domain"/>
    <property type="match status" value="1"/>
</dbReference>
<dbReference type="PROSITE" id="PS50206">
    <property type="entry name" value="RHODANESE_3"/>
    <property type="match status" value="1"/>
</dbReference>
<dbReference type="GO" id="GO:0010008">
    <property type="term" value="C:endosome membrane"/>
    <property type="evidence" value="ECO:0007669"/>
    <property type="project" value="UniProtKB-SubCell"/>
</dbReference>
<dbReference type="InterPro" id="IPR028889">
    <property type="entry name" value="USP"/>
</dbReference>
<feature type="compositionally biased region" description="Basic and acidic residues" evidence="27">
    <location>
        <begin position="131"/>
        <end position="157"/>
    </location>
</feature>
<dbReference type="AlphaFoldDB" id="A0A452UIA3"/>
<evidence type="ECO:0000256" key="17">
    <source>
        <dbReference type="ARBA" id="ARBA00023036"/>
    </source>
</evidence>
<evidence type="ECO:0000256" key="6">
    <source>
        <dbReference type="ARBA" id="ARBA00009085"/>
    </source>
</evidence>
<dbReference type="CDD" id="cd02674">
    <property type="entry name" value="Peptidase_C19R"/>
    <property type="match status" value="1"/>
</dbReference>
<evidence type="ECO:0000259" key="28">
    <source>
        <dbReference type="PROSITE" id="PS50206"/>
    </source>
</evidence>
<evidence type="ECO:0000256" key="24">
    <source>
        <dbReference type="ARBA" id="ARBA00077311"/>
    </source>
</evidence>
<feature type="region of interest" description="Disordered" evidence="27">
    <location>
        <begin position="131"/>
        <end position="193"/>
    </location>
</feature>
<dbReference type="SUPFAM" id="SSF140856">
    <property type="entry name" value="USP8 N-terminal domain-like"/>
    <property type="match status" value="1"/>
</dbReference>
<keyword evidence="19" id="KW-0539">Nucleus</keyword>
<evidence type="ECO:0000256" key="25">
    <source>
        <dbReference type="ARBA" id="ARBA00078426"/>
    </source>
</evidence>
<evidence type="ECO:0000256" key="15">
    <source>
        <dbReference type="ARBA" id="ARBA00022807"/>
    </source>
</evidence>
<feature type="compositionally biased region" description="Basic and acidic residues" evidence="27">
    <location>
        <begin position="419"/>
        <end position="442"/>
    </location>
</feature>
<evidence type="ECO:0000256" key="23">
    <source>
        <dbReference type="ARBA" id="ARBA00076185"/>
    </source>
</evidence>
<evidence type="ECO:0000256" key="12">
    <source>
        <dbReference type="ARBA" id="ARBA00022753"/>
    </source>
</evidence>
<evidence type="ECO:0000256" key="11">
    <source>
        <dbReference type="ARBA" id="ARBA00022670"/>
    </source>
</evidence>
<dbReference type="Pfam" id="PF20625">
    <property type="entry name" value="WW_USP8"/>
    <property type="match status" value="1"/>
</dbReference>
<keyword evidence="12" id="KW-0967">Endosome</keyword>
<dbReference type="InterPro" id="IPR038765">
    <property type="entry name" value="Papain-like_cys_pep_sf"/>
</dbReference>
<evidence type="ECO:0000256" key="13">
    <source>
        <dbReference type="ARBA" id="ARBA00022786"/>
    </source>
</evidence>
<dbReference type="InterPro" id="IPR018200">
    <property type="entry name" value="USP_CS"/>
</dbReference>
<dbReference type="PANTHER" id="PTHR21646:SF27">
    <property type="entry name" value="UBIQUITIN CARBOXYL-TERMINAL HYDROLASE 8"/>
    <property type="match status" value="1"/>
</dbReference>
<accession>A0A452UIA3</accession>
<dbReference type="SUPFAM" id="SSF52821">
    <property type="entry name" value="Rhodanese/Cell cycle control phosphatase"/>
    <property type="match status" value="1"/>
</dbReference>
<dbReference type="GO" id="GO:0005829">
    <property type="term" value="C:cytosol"/>
    <property type="evidence" value="ECO:0007669"/>
    <property type="project" value="UniProtKB-ARBA"/>
</dbReference>
<keyword evidence="18" id="KW-0472">Membrane</keyword>
<dbReference type="Gene3D" id="3.90.70.10">
    <property type="entry name" value="Cysteine proteinases"/>
    <property type="match status" value="1"/>
</dbReference>
<dbReference type="GO" id="GO:0017124">
    <property type="term" value="F:SH3 domain binding"/>
    <property type="evidence" value="ECO:0007669"/>
    <property type="project" value="UniProtKB-KW"/>
</dbReference>
<evidence type="ECO:0000256" key="10">
    <source>
        <dbReference type="ARBA" id="ARBA00022553"/>
    </source>
</evidence>
<evidence type="ECO:0000256" key="1">
    <source>
        <dbReference type="ARBA" id="ARBA00000707"/>
    </source>
</evidence>
<dbReference type="Ensembl" id="ENSUMAT00000024545.1">
    <property type="protein sequence ID" value="ENSUMAP00000020711.1"/>
    <property type="gene ID" value="ENSUMAG00000014849.1"/>
</dbReference>
<dbReference type="FunFam" id="1.20.58.80:FF:000011">
    <property type="entry name" value="Ubiquitin carboxyl-terminal hydrolase 8"/>
    <property type="match status" value="1"/>
</dbReference>
<evidence type="ECO:0000256" key="9">
    <source>
        <dbReference type="ARBA" id="ARBA00022490"/>
    </source>
</evidence>
<dbReference type="SMART" id="SM00450">
    <property type="entry name" value="RHOD"/>
    <property type="match status" value="1"/>
</dbReference>
<dbReference type="GO" id="GO:0016579">
    <property type="term" value="P:protein deubiquitination"/>
    <property type="evidence" value="ECO:0007669"/>
    <property type="project" value="InterPro"/>
</dbReference>
<dbReference type="InterPro" id="IPR050185">
    <property type="entry name" value="Ub_carboxyl-term_hydrolase"/>
</dbReference>
<dbReference type="GO" id="GO:0004843">
    <property type="term" value="F:cysteine-type deubiquitinase activity"/>
    <property type="evidence" value="ECO:0007669"/>
    <property type="project" value="UniProtKB-EC"/>
</dbReference>
<feature type="region of interest" description="Disordered" evidence="27">
    <location>
        <begin position="663"/>
        <end position="682"/>
    </location>
</feature>
<dbReference type="InterPro" id="IPR001763">
    <property type="entry name" value="Rhodanese-like_dom"/>
</dbReference>
<evidence type="ECO:0000313" key="30">
    <source>
        <dbReference type="Ensembl" id="ENSUMAP00000020711"/>
    </source>
</evidence>
<dbReference type="InterPro" id="IPR048498">
    <property type="entry name" value="WW_USP8"/>
</dbReference>
<evidence type="ECO:0000256" key="14">
    <source>
        <dbReference type="ARBA" id="ARBA00022801"/>
    </source>
</evidence>
<comment type="subcellular location">
    <subcellularLocation>
        <location evidence="3">Cell membrane</location>
        <topology evidence="3">Peripheral membrane protein</topology>
    </subcellularLocation>
    <subcellularLocation>
        <location evidence="5">Cytoplasm</location>
    </subcellularLocation>
    <subcellularLocation>
        <location evidence="4">Endosome membrane</location>
        <topology evidence="4">Peripheral membrane protein</topology>
    </subcellularLocation>
    <subcellularLocation>
        <location evidence="2">Nucleus</location>
    </subcellularLocation>
</comment>
<comment type="catalytic activity">
    <reaction evidence="1">
        <text>Thiol-dependent hydrolysis of ester, thioester, amide, peptide and isopeptide bonds formed by the C-terminal Gly of ubiquitin (a 76-residue protein attached to proteins as an intracellular targeting signal).</text>
        <dbReference type="EC" id="3.4.19.12"/>
    </reaction>
</comment>
<keyword evidence="15" id="KW-0788">Thiol protease</keyword>
<dbReference type="FunFam" id="3.90.70.10:FF:000025">
    <property type="entry name" value="Putative ubiquitin carboxyl-terminal hydrolase 8"/>
    <property type="match status" value="1"/>
</dbReference>